<evidence type="ECO:0000313" key="2">
    <source>
        <dbReference type="Proteomes" id="UP000009309"/>
    </source>
</evidence>
<accession>I2GBK4</accession>
<proteinExistence type="predicted"/>
<dbReference type="Proteomes" id="UP000009309">
    <property type="component" value="Unassembled WGS sequence"/>
</dbReference>
<dbReference type="EMBL" id="CAIT01000004">
    <property type="protein sequence ID" value="CCH51278.1"/>
    <property type="molecule type" value="Genomic_DNA"/>
</dbReference>
<sequence length="33" mass="3798">MLIFVIQLRGLTVFCLRFTAFLLAAPLTETREL</sequence>
<dbReference type="AlphaFoldDB" id="I2GBK4"/>
<comment type="caution">
    <text evidence="1">The sequence shown here is derived from an EMBL/GenBank/DDBJ whole genome shotgun (WGS) entry which is preliminary data.</text>
</comment>
<name>I2GBK4_9BACT</name>
<protein>
    <submittedName>
        <fullName evidence="1">Uncharacterized protein</fullName>
    </submittedName>
</protein>
<evidence type="ECO:0000313" key="1">
    <source>
        <dbReference type="EMBL" id="CCH51278.1"/>
    </source>
</evidence>
<organism evidence="1 2">
    <name type="scientific">Fibrisoma limi BUZ 3</name>
    <dbReference type="NCBI Taxonomy" id="1185876"/>
    <lineage>
        <taxon>Bacteria</taxon>
        <taxon>Pseudomonadati</taxon>
        <taxon>Bacteroidota</taxon>
        <taxon>Cytophagia</taxon>
        <taxon>Cytophagales</taxon>
        <taxon>Spirosomataceae</taxon>
        <taxon>Fibrisoma</taxon>
    </lineage>
</organism>
<keyword evidence="2" id="KW-1185">Reference proteome</keyword>
<gene>
    <name evidence="1" type="ORF">BN8_00195</name>
</gene>
<reference evidence="1 2" key="1">
    <citation type="journal article" date="2012" name="J. Bacteriol.">
        <title>Genome Sequence of the Filamentous Bacterium Fibrisoma limi BUZ 3T.</title>
        <authorList>
            <person name="Filippini M."/>
            <person name="Qi W."/>
            <person name="Jaenicke S."/>
            <person name="Goesmann A."/>
            <person name="Smits T.H."/>
            <person name="Bagheri H.C."/>
        </authorList>
    </citation>
    <scope>NUCLEOTIDE SEQUENCE [LARGE SCALE GENOMIC DNA]</scope>
    <source>
        <strain evidence="2">BUZ 3T</strain>
    </source>
</reference>